<organism evidence="1 2">
    <name type="scientific">Pisum sativum</name>
    <name type="common">Garden pea</name>
    <name type="synonym">Lathyrus oleraceus</name>
    <dbReference type="NCBI Taxonomy" id="3888"/>
    <lineage>
        <taxon>Eukaryota</taxon>
        <taxon>Viridiplantae</taxon>
        <taxon>Streptophyta</taxon>
        <taxon>Embryophyta</taxon>
        <taxon>Tracheophyta</taxon>
        <taxon>Spermatophyta</taxon>
        <taxon>Magnoliopsida</taxon>
        <taxon>eudicotyledons</taxon>
        <taxon>Gunneridae</taxon>
        <taxon>Pentapetalae</taxon>
        <taxon>rosids</taxon>
        <taxon>fabids</taxon>
        <taxon>Fabales</taxon>
        <taxon>Fabaceae</taxon>
        <taxon>Papilionoideae</taxon>
        <taxon>50 kb inversion clade</taxon>
        <taxon>NPAAA clade</taxon>
        <taxon>Hologalegina</taxon>
        <taxon>IRL clade</taxon>
        <taxon>Fabeae</taxon>
        <taxon>Lathyrus</taxon>
    </lineage>
</organism>
<gene>
    <name evidence="1" type="ORF">KIW84_020904</name>
</gene>
<proteinExistence type="predicted"/>
<name>A0A9D5B392_PEA</name>
<dbReference type="EMBL" id="JAMSHJ010000002">
    <property type="protein sequence ID" value="KAI5433822.1"/>
    <property type="molecule type" value="Genomic_DNA"/>
</dbReference>
<reference evidence="1 2" key="1">
    <citation type="journal article" date="2022" name="Nat. Genet.">
        <title>Improved pea reference genome and pan-genome highlight genomic features and evolutionary characteristics.</title>
        <authorList>
            <person name="Yang T."/>
            <person name="Liu R."/>
            <person name="Luo Y."/>
            <person name="Hu S."/>
            <person name="Wang D."/>
            <person name="Wang C."/>
            <person name="Pandey M.K."/>
            <person name="Ge S."/>
            <person name="Xu Q."/>
            <person name="Li N."/>
            <person name="Li G."/>
            <person name="Huang Y."/>
            <person name="Saxena R.K."/>
            <person name="Ji Y."/>
            <person name="Li M."/>
            <person name="Yan X."/>
            <person name="He Y."/>
            <person name="Liu Y."/>
            <person name="Wang X."/>
            <person name="Xiang C."/>
            <person name="Varshney R.K."/>
            <person name="Ding H."/>
            <person name="Gao S."/>
            <person name="Zong X."/>
        </authorList>
    </citation>
    <scope>NUCLEOTIDE SEQUENCE [LARGE SCALE GENOMIC DNA]</scope>
    <source>
        <strain evidence="1 2">cv. Zhongwan 6</strain>
    </source>
</reference>
<accession>A0A9D5B392</accession>
<dbReference type="AlphaFoldDB" id="A0A9D5B392"/>
<sequence>MAFPSDESIRAPDGDSADVTELVLWVQGKKIEFGWKNINKVLKCKNLQPTTKQTPSKMLVVDMAPIPKAWPYYMYHTLDTNRSGSDLIAERALALYFLLKCQPVNIDMISAADMNVVARSPKKSLEHVTMILLLYQKGGVNDLDGRQMFKPTRSLDPAWLKENTIERAE</sequence>
<evidence type="ECO:0000313" key="1">
    <source>
        <dbReference type="EMBL" id="KAI5433822.1"/>
    </source>
</evidence>
<protein>
    <submittedName>
        <fullName evidence="1">Uncharacterized protein</fullName>
    </submittedName>
</protein>
<dbReference type="Proteomes" id="UP001058974">
    <property type="component" value="Chromosome 2"/>
</dbReference>
<evidence type="ECO:0000313" key="2">
    <source>
        <dbReference type="Proteomes" id="UP001058974"/>
    </source>
</evidence>
<comment type="caution">
    <text evidence="1">The sequence shown here is derived from an EMBL/GenBank/DDBJ whole genome shotgun (WGS) entry which is preliminary data.</text>
</comment>
<dbReference type="Gramene" id="Psat02G0090400-T1">
    <property type="protein sequence ID" value="KAI5433822.1"/>
    <property type="gene ID" value="KIW84_020904"/>
</dbReference>
<keyword evidence="2" id="KW-1185">Reference proteome</keyword>